<dbReference type="Gene3D" id="3.30.930.10">
    <property type="entry name" value="Bira Bifunctional Protein, Domain 2"/>
    <property type="match status" value="1"/>
</dbReference>
<dbReference type="EC" id="6.3.4.15" evidence="3"/>
<name>A0ABW9Z8U5_9FLAO</name>
<dbReference type="SUPFAM" id="SSF55681">
    <property type="entry name" value="Class II aaRS and biotin synthetases"/>
    <property type="match status" value="1"/>
</dbReference>
<dbReference type="PROSITE" id="PS51733">
    <property type="entry name" value="BPL_LPL_CATALYTIC"/>
    <property type="match status" value="1"/>
</dbReference>
<keyword evidence="4" id="KW-1185">Reference proteome</keyword>
<dbReference type="NCBIfam" id="TIGR00121">
    <property type="entry name" value="birA_ligase"/>
    <property type="match status" value="1"/>
</dbReference>
<sequence>MNIIKLDAIHSTNDYLKSLVQKQFVENLTVITAEHQFNGRGQMGSQWLVEQGKNLTFSVLVKDLLLDINAIFHLNVAVAVSIIETLSILKIDNLAIKWPNDILAGNKKVGGILIENMIRNGGEIFSIVGIGINVNQQDFNHLPQAGSLLTVTGVEFDKTKLMLELLHNLGRNISSVMNENTTLIWNKYHQYLYKKNIPMAFETLDGQKVMGIIQGVNNFGKLVVLLADDTIKHYNIKEIKMLY</sequence>
<comment type="caution">
    <text evidence="3">The sequence shown here is derived from an EMBL/GenBank/DDBJ whole genome shotgun (WGS) entry which is preliminary data.</text>
</comment>
<proteinExistence type="predicted"/>
<organism evidence="3 4">
    <name type="scientific">Flavobacterium ichthyis</name>
    <dbReference type="NCBI Taxonomy" id="2698827"/>
    <lineage>
        <taxon>Bacteria</taxon>
        <taxon>Pseudomonadati</taxon>
        <taxon>Bacteroidota</taxon>
        <taxon>Flavobacteriia</taxon>
        <taxon>Flavobacteriales</taxon>
        <taxon>Flavobacteriaceae</taxon>
        <taxon>Flavobacterium</taxon>
    </lineage>
</organism>
<reference evidence="4" key="1">
    <citation type="submission" date="2020-01" db="EMBL/GenBank/DDBJ databases">
        <title>Sphingomonas sp. strain CSW-10.</title>
        <authorList>
            <person name="Chen W.-M."/>
        </authorList>
    </citation>
    <scope>NUCLEOTIDE SEQUENCE [LARGE SCALE GENOMIC DNA]</scope>
    <source>
        <strain evidence="4">NST-5</strain>
    </source>
</reference>
<accession>A0ABW9Z8U5</accession>
<dbReference type="Pfam" id="PF03099">
    <property type="entry name" value="BPL_LplA_LipB"/>
    <property type="match status" value="1"/>
</dbReference>
<evidence type="ECO:0000259" key="2">
    <source>
        <dbReference type="PROSITE" id="PS51733"/>
    </source>
</evidence>
<dbReference type="RefSeq" id="WP_166537127.1">
    <property type="nucleotide sequence ID" value="NZ_JAABLM010000009.1"/>
</dbReference>
<evidence type="ECO:0000313" key="3">
    <source>
        <dbReference type="EMBL" id="NBL65303.1"/>
    </source>
</evidence>
<dbReference type="InterPro" id="IPR004143">
    <property type="entry name" value="BPL_LPL_catalytic"/>
</dbReference>
<dbReference type="PANTHER" id="PTHR12835:SF5">
    <property type="entry name" value="BIOTIN--PROTEIN LIGASE"/>
    <property type="match status" value="1"/>
</dbReference>
<dbReference type="GO" id="GO:0004077">
    <property type="term" value="F:biotin--[biotin carboxyl-carrier protein] ligase activity"/>
    <property type="evidence" value="ECO:0007669"/>
    <property type="project" value="UniProtKB-EC"/>
</dbReference>
<feature type="domain" description="BPL/LPL catalytic" evidence="2">
    <location>
        <begin position="1"/>
        <end position="181"/>
    </location>
</feature>
<dbReference type="InterPro" id="IPR004408">
    <property type="entry name" value="Biotin_CoA_COase_ligase"/>
</dbReference>
<dbReference type="CDD" id="cd16442">
    <property type="entry name" value="BPL"/>
    <property type="match status" value="1"/>
</dbReference>
<dbReference type="InterPro" id="IPR045864">
    <property type="entry name" value="aa-tRNA-synth_II/BPL/LPL"/>
</dbReference>
<evidence type="ECO:0000313" key="4">
    <source>
        <dbReference type="Proteomes" id="UP000798602"/>
    </source>
</evidence>
<evidence type="ECO:0000256" key="1">
    <source>
        <dbReference type="ARBA" id="ARBA00022598"/>
    </source>
</evidence>
<keyword evidence="1 3" id="KW-0436">Ligase</keyword>
<gene>
    <name evidence="3" type="ORF">GV828_08855</name>
</gene>
<dbReference type="EMBL" id="JAABLM010000009">
    <property type="protein sequence ID" value="NBL65303.1"/>
    <property type="molecule type" value="Genomic_DNA"/>
</dbReference>
<dbReference type="Proteomes" id="UP000798602">
    <property type="component" value="Unassembled WGS sequence"/>
</dbReference>
<protein>
    <submittedName>
        <fullName evidence="3">Biotin--[acetyl-CoA-carboxylase] ligase</fullName>
        <ecNumber evidence="3">6.3.4.15</ecNumber>
    </submittedName>
</protein>
<dbReference type="PANTHER" id="PTHR12835">
    <property type="entry name" value="BIOTIN PROTEIN LIGASE"/>
    <property type="match status" value="1"/>
</dbReference>